<feature type="transmembrane region" description="Helical" evidence="3">
    <location>
        <begin position="20"/>
        <end position="39"/>
    </location>
</feature>
<evidence type="ECO:0000256" key="2">
    <source>
        <dbReference type="ARBA" id="ARBA00022729"/>
    </source>
</evidence>
<reference evidence="5" key="1">
    <citation type="submission" date="2022-07" db="EMBL/GenBank/DDBJ databases">
        <title>Alkalimarinus sp. nov., isolated from gut of a Alitta virens.</title>
        <authorList>
            <person name="Yang A.I."/>
            <person name="Shin N.-R."/>
        </authorList>
    </citation>
    <scope>NUCLEOTIDE SEQUENCE</scope>
    <source>
        <strain evidence="5">FA028</strain>
    </source>
</reference>
<dbReference type="SMART" id="SM00062">
    <property type="entry name" value="PBPb"/>
    <property type="match status" value="1"/>
</dbReference>
<dbReference type="InterPro" id="IPR001638">
    <property type="entry name" value="Solute-binding_3/MltF_N"/>
</dbReference>
<dbReference type="AlphaFoldDB" id="A0A9E8HLA9"/>
<keyword evidence="3" id="KW-1133">Transmembrane helix</keyword>
<sequence length="287" mass="33010">MTTKTFLSGTKAENNRTRLIHYLSAIIISNFIIVNSFAFDKEQGLRAVTLEYPPYEYIDQNEPTGAAIEIVKEAVKRTGVNTISFEFHPWNWAVSMTKLGKSDLLFNAGKNKERKRWGHYVDSTLILQKYYLFKRKDTHITLNKQFENVEGQSIAVRLGYLYGDGSFKQAIDNHKFGNIAYTYSTQQSVSLLLKNRVDFFVGDYAPVMHYLEKNDLLSDIDIVKQEDSIDALVVLEWPTYILFSKKNITKTYVDEVNEALEGMKLDGTYHSILEEFSYSDDLNGIND</sequence>
<keyword evidence="3" id="KW-0472">Membrane</keyword>
<accession>A0A9E8HLA9</accession>
<evidence type="ECO:0000313" key="5">
    <source>
        <dbReference type="EMBL" id="UZW74956.1"/>
    </source>
</evidence>
<keyword evidence="2" id="KW-0732">Signal</keyword>
<keyword evidence="6" id="KW-1185">Reference proteome</keyword>
<dbReference type="KEGG" id="asem:NNL22_18345"/>
<dbReference type="SUPFAM" id="SSF53850">
    <property type="entry name" value="Periplasmic binding protein-like II"/>
    <property type="match status" value="1"/>
</dbReference>
<feature type="domain" description="Solute-binding protein family 3/N-terminal" evidence="4">
    <location>
        <begin position="44"/>
        <end position="280"/>
    </location>
</feature>
<dbReference type="PANTHER" id="PTHR35936:SF35">
    <property type="entry name" value="L-CYSTINE-BINDING PROTEIN TCYJ"/>
    <property type="match status" value="1"/>
</dbReference>
<keyword evidence="3" id="KW-0812">Transmembrane</keyword>
<dbReference type="Pfam" id="PF00497">
    <property type="entry name" value="SBP_bac_3"/>
    <property type="match status" value="1"/>
</dbReference>
<evidence type="ECO:0000259" key="4">
    <source>
        <dbReference type="SMART" id="SM00062"/>
    </source>
</evidence>
<comment type="similarity">
    <text evidence="1">Belongs to the bacterial solute-binding protein 3 family.</text>
</comment>
<dbReference type="Gene3D" id="3.40.190.10">
    <property type="entry name" value="Periplasmic binding protein-like II"/>
    <property type="match status" value="2"/>
</dbReference>
<dbReference type="RefSeq" id="WP_251810383.1">
    <property type="nucleotide sequence ID" value="NZ_CP101527.1"/>
</dbReference>
<proteinExistence type="inferred from homology"/>
<dbReference type="Proteomes" id="UP001164472">
    <property type="component" value="Chromosome"/>
</dbReference>
<gene>
    <name evidence="5" type="ORF">NNL22_18345</name>
</gene>
<organism evidence="5 6">
    <name type="scientific">Alkalimarinus sediminis</name>
    <dbReference type="NCBI Taxonomy" id="1632866"/>
    <lineage>
        <taxon>Bacteria</taxon>
        <taxon>Pseudomonadati</taxon>
        <taxon>Pseudomonadota</taxon>
        <taxon>Gammaproteobacteria</taxon>
        <taxon>Alteromonadales</taxon>
        <taxon>Alteromonadaceae</taxon>
        <taxon>Alkalimarinus</taxon>
    </lineage>
</organism>
<name>A0A9E8HLA9_9ALTE</name>
<dbReference type="PANTHER" id="PTHR35936">
    <property type="entry name" value="MEMBRANE-BOUND LYTIC MUREIN TRANSGLYCOSYLASE F"/>
    <property type="match status" value="1"/>
</dbReference>
<evidence type="ECO:0000256" key="3">
    <source>
        <dbReference type="SAM" id="Phobius"/>
    </source>
</evidence>
<protein>
    <submittedName>
        <fullName evidence="5">Transporter substrate-binding domain-containing protein</fullName>
    </submittedName>
</protein>
<dbReference type="EMBL" id="CP101527">
    <property type="protein sequence ID" value="UZW74956.1"/>
    <property type="molecule type" value="Genomic_DNA"/>
</dbReference>
<evidence type="ECO:0000256" key="1">
    <source>
        <dbReference type="ARBA" id="ARBA00010333"/>
    </source>
</evidence>
<evidence type="ECO:0000313" key="6">
    <source>
        <dbReference type="Proteomes" id="UP001164472"/>
    </source>
</evidence>